<gene>
    <name evidence="6" type="primary">Aste57867_21531</name>
    <name evidence="5" type="ORF">As57867_021462</name>
    <name evidence="6" type="ORF">ASTE57867_21531</name>
</gene>
<accession>A0A485LIG3</accession>
<dbReference type="InterPro" id="IPR052124">
    <property type="entry name" value="Rab9_kelch_effector"/>
</dbReference>
<dbReference type="InterPro" id="IPR011043">
    <property type="entry name" value="Gal_Oxase/kelch_b-propeller"/>
</dbReference>
<dbReference type="AlphaFoldDB" id="A0A485LIG3"/>
<evidence type="ECO:0000313" key="6">
    <source>
        <dbReference type="EMBL" id="VFT98201.1"/>
    </source>
</evidence>
<proteinExistence type="predicted"/>
<dbReference type="InterPro" id="IPR015915">
    <property type="entry name" value="Kelch-typ_b-propeller"/>
</dbReference>
<name>A0A485LIG3_9STRA</name>
<evidence type="ECO:0000256" key="2">
    <source>
        <dbReference type="ARBA" id="ARBA00022737"/>
    </source>
</evidence>
<protein>
    <submittedName>
        <fullName evidence="6">Aste57867_21531 protein</fullName>
    </submittedName>
</protein>
<dbReference type="SUPFAM" id="SSF117281">
    <property type="entry name" value="Kelch motif"/>
    <property type="match status" value="1"/>
</dbReference>
<dbReference type="SUPFAM" id="SSF50965">
    <property type="entry name" value="Galactose oxidase, central domain"/>
    <property type="match status" value="1"/>
</dbReference>
<evidence type="ECO:0000256" key="3">
    <source>
        <dbReference type="SAM" id="MobiDB-lite"/>
    </source>
</evidence>
<evidence type="ECO:0000313" key="5">
    <source>
        <dbReference type="EMBL" id="KAF0686689.1"/>
    </source>
</evidence>
<reference evidence="5" key="2">
    <citation type="submission" date="2019-06" db="EMBL/GenBank/DDBJ databases">
        <title>Genomics analysis of Aphanomyces spp. identifies a new class of oomycete effector associated with host adaptation.</title>
        <authorList>
            <person name="Gaulin E."/>
        </authorList>
    </citation>
    <scope>NUCLEOTIDE SEQUENCE</scope>
    <source>
        <strain evidence="5">CBS 578.67</strain>
    </source>
</reference>
<keyword evidence="2" id="KW-0677">Repeat</keyword>
<keyword evidence="7" id="KW-1185">Reference proteome</keyword>
<dbReference type="Proteomes" id="UP000332933">
    <property type="component" value="Unassembled WGS sequence"/>
</dbReference>
<reference evidence="6 7" key="1">
    <citation type="submission" date="2019-03" db="EMBL/GenBank/DDBJ databases">
        <authorList>
            <person name="Gaulin E."/>
            <person name="Dumas B."/>
        </authorList>
    </citation>
    <scope>NUCLEOTIDE SEQUENCE [LARGE SCALE GENOMIC DNA]</scope>
    <source>
        <strain evidence="6">CBS 568.67</strain>
    </source>
</reference>
<evidence type="ECO:0000259" key="4">
    <source>
        <dbReference type="Pfam" id="PF24981"/>
    </source>
</evidence>
<evidence type="ECO:0000256" key="1">
    <source>
        <dbReference type="ARBA" id="ARBA00022441"/>
    </source>
</evidence>
<dbReference type="OrthoDB" id="10251809at2759"/>
<feature type="compositionally biased region" description="Low complexity" evidence="3">
    <location>
        <begin position="442"/>
        <end position="459"/>
    </location>
</feature>
<feature type="region of interest" description="Disordered" evidence="3">
    <location>
        <begin position="431"/>
        <end position="459"/>
    </location>
</feature>
<dbReference type="SMART" id="SM00612">
    <property type="entry name" value="Kelch"/>
    <property type="match status" value="5"/>
</dbReference>
<keyword evidence="1" id="KW-0880">Kelch repeat</keyword>
<dbReference type="EMBL" id="VJMH01006979">
    <property type="protein sequence ID" value="KAF0686689.1"/>
    <property type="molecule type" value="Genomic_DNA"/>
</dbReference>
<dbReference type="Gene3D" id="2.120.10.80">
    <property type="entry name" value="Kelch-type beta propeller"/>
    <property type="match status" value="2"/>
</dbReference>
<dbReference type="InterPro" id="IPR006652">
    <property type="entry name" value="Kelch_1"/>
</dbReference>
<dbReference type="InterPro" id="IPR056737">
    <property type="entry name" value="Beta-prop_ATRN-MKLN-like"/>
</dbReference>
<sequence length="526" mass="59941">MPKRPHLQGRDRSIRSLKRHRDFTFGSACSIRPVYMSMMRPSMEFEPEPEYIDERRWERIETLGDGYSPRTGHTVVSYNSTLYVFGGTDRRRRQQDLFQFDIDSCLWSQVEVNGTLPPRRSGALGVVHENNMYIFGGYDGRDGNYFNDLFYFNFDTRRWSEMPSASSVRPESRTDHIMVLHETDIYIFGGYNGSSRFNNMYRYELDAKRWRKIDGLGTVPSGRFGHTGAVHDPTHRLVVFGGWDGRDTLDDLHQYDFTTNTWSPMPTSGRSPPHRYRHTAVIFGDSMFVFGGVDKAHSRFNDLQRLDLATNTWTEVYTTGYIPSSRTFHRAVVVSSRMYLLGGYDGTDRLHDLYSIHVGPLSPPSLLALCASYTRNHVDQIMMYTSFKGVPQMVMDDVIFRRDSENVLRGKCSLCREGRCNIYKLSRLPPQSMDTAMTPGGSRSRSASTSSLSSKSKCSLDSAFPCVCGHSNSHHEMIDERKLYGERLGPGAPGQKSKVFLLYSLYKRIFDGPCDGAAPDHMLADA</sequence>
<evidence type="ECO:0000313" key="7">
    <source>
        <dbReference type="Proteomes" id="UP000332933"/>
    </source>
</evidence>
<dbReference type="PANTHER" id="PTHR46647:SF1">
    <property type="entry name" value="RAB9 EFFECTOR PROTEIN WITH KELCH MOTIFS"/>
    <property type="match status" value="1"/>
</dbReference>
<feature type="domain" description="Attractin/MKLN-like beta-propeller" evidence="4">
    <location>
        <begin position="92"/>
        <end position="348"/>
    </location>
</feature>
<dbReference type="Pfam" id="PF24981">
    <property type="entry name" value="Beta-prop_ATRN-LZTR1"/>
    <property type="match status" value="1"/>
</dbReference>
<dbReference type="PANTHER" id="PTHR46647">
    <property type="entry name" value="RAB9 EFFECTOR PROTEIN WITH KELCH MOTIFS"/>
    <property type="match status" value="1"/>
</dbReference>
<dbReference type="EMBL" id="CAADRA010007005">
    <property type="protein sequence ID" value="VFT98201.1"/>
    <property type="molecule type" value="Genomic_DNA"/>
</dbReference>
<organism evidence="6 7">
    <name type="scientific">Aphanomyces stellatus</name>
    <dbReference type="NCBI Taxonomy" id="120398"/>
    <lineage>
        <taxon>Eukaryota</taxon>
        <taxon>Sar</taxon>
        <taxon>Stramenopiles</taxon>
        <taxon>Oomycota</taxon>
        <taxon>Saprolegniomycetes</taxon>
        <taxon>Saprolegniales</taxon>
        <taxon>Verrucalvaceae</taxon>
        <taxon>Aphanomyces</taxon>
    </lineage>
</organism>